<feature type="binding site" evidence="9">
    <location>
        <position position="152"/>
    </location>
    <ligand>
        <name>1-deoxy-D-xylulose 5-phosphate</name>
        <dbReference type="ChEBI" id="CHEBI:57792"/>
    </ligand>
</feature>
<evidence type="ECO:0000313" key="14">
    <source>
        <dbReference type="Proteomes" id="UP000663505"/>
    </source>
</evidence>
<dbReference type="InterPro" id="IPR036291">
    <property type="entry name" value="NAD(P)-bd_dom_sf"/>
</dbReference>
<feature type="binding site" evidence="9">
    <location>
        <position position="125"/>
    </location>
    <ligand>
        <name>1-deoxy-D-xylulose 5-phosphate</name>
        <dbReference type="ChEBI" id="CHEBI:57792"/>
    </ligand>
</feature>
<evidence type="ECO:0000256" key="1">
    <source>
        <dbReference type="ARBA" id="ARBA00005094"/>
    </source>
</evidence>
<dbReference type="KEGG" id="afx:JZ786_12270"/>
<feature type="domain" description="1-deoxy-D-xylulose 5-phosphate reductoisomerase C-terminal" evidence="11">
    <location>
        <begin position="146"/>
        <end position="231"/>
    </location>
</feature>
<feature type="binding site" evidence="9">
    <location>
        <position position="124"/>
    </location>
    <ligand>
        <name>NADPH</name>
        <dbReference type="ChEBI" id="CHEBI:57783"/>
    </ligand>
</feature>
<dbReference type="GO" id="GO:0070402">
    <property type="term" value="F:NADPH binding"/>
    <property type="evidence" value="ECO:0007669"/>
    <property type="project" value="InterPro"/>
</dbReference>
<evidence type="ECO:0000256" key="8">
    <source>
        <dbReference type="ARBA" id="ARBA00048543"/>
    </source>
</evidence>
<comment type="pathway">
    <text evidence="1 9">Isoprenoid biosynthesis; isopentenyl diphosphate biosynthesis via DXP pathway; isopentenyl diphosphate from 1-deoxy-D-xylulose 5-phosphate: step 1/6.</text>
</comment>
<feature type="binding site" evidence="9">
    <location>
        <position position="152"/>
    </location>
    <ligand>
        <name>Mn(2+)</name>
        <dbReference type="ChEBI" id="CHEBI:29035"/>
    </ligand>
</feature>
<reference evidence="13 14" key="1">
    <citation type="submission" date="2021-02" db="EMBL/GenBank/DDBJ databases">
        <title>Alicyclobacillus curvatus sp. nov. and Alicyclobacillus mengziensis sp. nov., two acidophilic bacteria isolated from acid mine drainage.</title>
        <authorList>
            <person name="Huang Y."/>
        </authorList>
    </citation>
    <scope>NUCLEOTIDE SEQUENCE [LARGE SCALE GENOMIC DNA]</scope>
    <source>
        <strain evidence="13 14">S30H14</strain>
    </source>
</reference>
<dbReference type="PIRSF" id="PIRSF006205">
    <property type="entry name" value="Dxp_reductismrs"/>
    <property type="match status" value="1"/>
</dbReference>
<dbReference type="PANTHER" id="PTHR30525">
    <property type="entry name" value="1-DEOXY-D-XYLULOSE 5-PHOSPHATE REDUCTOISOMERASE"/>
    <property type="match status" value="1"/>
</dbReference>
<dbReference type="FunFam" id="3.40.50.720:FF:000045">
    <property type="entry name" value="1-deoxy-D-xylulose 5-phosphate reductoisomerase"/>
    <property type="match status" value="1"/>
</dbReference>
<feature type="binding site" evidence="9">
    <location>
        <position position="126"/>
    </location>
    <ligand>
        <name>NADPH</name>
        <dbReference type="ChEBI" id="CHEBI:57783"/>
    </ligand>
</feature>
<dbReference type="Pfam" id="PF13288">
    <property type="entry name" value="DXPR_C"/>
    <property type="match status" value="1"/>
</dbReference>
<feature type="domain" description="DXP reductoisomerase C-terminal" evidence="12">
    <location>
        <begin position="263"/>
        <end position="378"/>
    </location>
</feature>
<name>A0A9X7VUW7_9BACL</name>
<comment type="catalytic activity">
    <reaction evidence="8">
        <text>2-C-methyl-D-erythritol 4-phosphate + NADP(+) = 1-deoxy-D-xylulose 5-phosphate + NADPH + H(+)</text>
        <dbReference type="Rhea" id="RHEA:13717"/>
        <dbReference type="ChEBI" id="CHEBI:15378"/>
        <dbReference type="ChEBI" id="CHEBI:57783"/>
        <dbReference type="ChEBI" id="CHEBI:57792"/>
        <dbReference type="ChEBI" id="CHEBI:58262"/>
        <dbReference type="ChEBI" id="CHEBI:58349"/>
        <dbReference type="EC" id="1.1.1.267"/>
    </reaction>
    <physiologicalReaction direction="right-to-left" evidence="8">
        <dbReference type="Rhea" id="RHEA:13719"/>
    </physiologicalReaction>
</comment>
<evidence type="ECO:0000256" key="4">
    <source>
        <dbReference type="ARBA" id="ARBA00022857"/>
    </source>
</evidence>
<evidence type="ECO:0000259" key="12">
    <source>
        <dbReference type="Pfam" id="PF13288"/>
    </source>
</evidence>
<dbReference type="InterPro" id="IPR013512">
    <property type="entry name" value="DXP_reductoisomerase_N"/>
</dbReference>
<evidence type="ECO:0000259" key="11">
    <source>
        <dbReference type="Pfam" id="PF08436"/>
    </source>
</evidence>
<keyword evidence="5 9" id="KW-0560">Oxidoreductase</keyword>
<feature type="domain" description="1-deoxy-D-xylulose 5-phosphate reductoisomerase N-terminal" evidence="10">
    <location>
        <begin position="5"/>
        <end position="132"/>
    </location>
</feature>
<protein>
    <recommendedName>
        <fullName evidence="9">1-deoxy-D-xylulose 5-phosphate reductoisomerase</fullName>
        <shortName evidence="9">DXP reductoisomerase</shortName>
        <ecNumber evidence="9">1.1.1.267</ecNumber>
    </recommendedName>
    <alternativeName>
        <fullName evidence="9">1-deoxyxylulose-5-phosphate reductoisomerase</fullName>
    </alternativeName>
    <alternativeName>
        <fullName evidence="9">2-C-methyl-D-erythritol 4-phosphate synthase</fullName>
    </alternativeName>
</protein>
<dbReference type="Proteomes" id="UP000663505">
    <property type="component" value="Chromosome"/>
</dbReference>
<gene>
    <name evidence="9" type="primary">dxr</name>
    <name evidence="13" type="ORF">JZ786_12270</name>
</gene>
<dbReference type="Gene3D" id="3.40.50.720">
    <property type="entry name" value="NAD(P)-binding Rossmann-like Domain"/>
    <property type="match status" value="1"/>
</dbReference>
<feature type="binding site" evidence="9">
    <location>
        <position position="11"/>
    </location>
    <ligand>
        <name>NADPH</name>
        <dbReference type="ChEBI" id="CHEBI:57783"/>
    </ligand>
</feature>
<dbReference type="EC" id="1.1.1.267" evidence="9"/>
<comment type="similarity">
    <text evidence="2 9">Belongs to the DXR family.</text>
</comment>
<keyword evidence="14" id="KW-1185">Reference proteome</keyword>
<feature type="binding site" evidence="9">
    <location>
        <position position="201"/>
    </location>
    <ligand>
        <name>1-deoxy-D-xylulose 5-phosphate</name>
        <dbReference type="ChEBI" id="CHEBI:57792"/>
    </ligand>
</feature>
<evidence type="ECO:0000256" key="5">
    <source>
        <dbReference type="ARBA" id="ARBA00023002"/>
    </source>
</evidence>
<proteinExistence type="inferred from homology"/>
<keyword evidence="3 9" id="KW-0479">Metal-binding</keyword>
<keyword evidence="6 9" id="KW-0464">Manganese</keyword>
<feature type="binding site" evidence="9">
    <location>
        <position position="207"/>
    </location>
    <ligand>
        <name>NADPH</name>
        <dbReference type="ChEBI" id="CHEBI:57783"/>
    </ligand>
</feature>
<feature type="binding site" evidence="9">
    <location>
        <position position="12"/>
    </location>
    <ligand>
        <name>NADPH</name>
        <dbReference type="ChEBI" id="CHEBI:57783"/>
    </ligand>
</feature>
<dbReference type="GO" id="GO:0051484">
    <property type="term" value="P:isopentenyl diphosphate biosynthetic process, methylerythritol 4-phosphate pathway involved in terpenoid biosynthetic process"/>
    <property type="evidence" value="ECO:0007669"/>
    <property type="project" value="TreeGrafter"/>
</dbReference>
<feature type="binding site" evidence="9">
    <location>
        <position position="214"/>
    </location>
    <ligand>
        <name>1-deoxy-D-xylulose 5-phosphate</name>
        <dbReference type="ChEBI" id="CHEBI:57792"/>
    </ligand>
</feature>
<feature type="binding site" evidence="9">
    <location>
        <position position="223"/>
    </location>
    <ligand>
        <name>Mn(2+)</name>
        <dbReference type="ChEBI" id="CHEBI:29035"/>
    </ligand>
</feature>
<dbReference type="HAMAP" id="MF_00183">
    <property type="entry name" value="DXP_reductoisom"/>
    <property type="match status" value="1"/>
</dbReference>
<organism evidence="13 14">
    <name type="scientific">Alicyclobacillus mengziensis</name>
    <dbReference type="NCBI Taxonomy" id="2931921"/>
    <lineage>
        <taxon>Bacteria</taxon>
        <taxon>Bacillati</taxon>
        <taxon>Bacillota</taxon>
        <taxon>Bacilli</taxon>
        <taxon>Bacillales</taxon>
        <taxon>Alicyclobacillaceae</taxon>
        <taxon>Alicyclobacillus</taxon>
    </lineage>
</organism>
<dbReference type="NCBIfam" id="TIGR00243">
    <property type="entry name" value="Dxr"/>
    <property type="match status" value="1"/>
</dbReference>
<feature type="binding site" evidence="9">
    <location>
        <position position="150"/>
    </location>
    <ligand>
        <name>Mn(2+)</name>
        <dbReference type="ChEBI" id="CHEBI:29035"/>
    </ligand>
</feature>
<keyword evidence="7 9" id="KW-0414">Isoprene biosynthesis</keyword>
<evidence type="ECO:0000256" key="9">
    <source>
        <dbReference type="HAMAP-Rule" id="MF_00183"/>
    </source>
</evidence>
<dbReference type="GO" id="GO:0030604">
    <property type="term" value="F:1-deoxy-D-xylulose-5-phosphate reductoisomerase activity"/>
    <property type="evidence" value="ECO:0007669"/>
    <property type="project" value="UniProtKB-UniRule"/>
</dbReference>
<feature type="binding site" evidence="9">
    <location>
        <position position="39"/>
    </location>
    <ligand>
        <name>NADPH</name>
        <dbReference type="ChEBI" id="CHEBI:57783"/>
    </ligand>
</feature>
<feature type="binding site" evidence="9">
    <location>
        <position position="220"/>
    </location>
    <ligand>
        <name>1-deoxy-D-xylulose 5-phosphate</name>
        <dbReference type="ChEBI" id="CHEBI:57792"/>
    </ligand>
</feature>
<dbReference type="Pfam" id="PF02670">
    <property type="entry name" value="DXP_reductoisom"/>
    <property type="match status" value="1"/>
</dbReference>
<feature type="binding site" evidence="9">
    <location>
        <position position="219"/>
    </location>
    <ligand>
        <name>1-deoxy-D-xylulose 5-phosphate</name>
        <dbReference type="ChEBI" id="CHEBI:57792"/>
    </ligand>
</feature>
<dbReference type="EMBL" id="CP071182">
    <property type="protein sequence ID" value="QSO45370.1"/>
    <property type="molecule type" value="Genomic_DNA"/>
</dbReference>
<keyword evidence="4 9" id="KW-0521">NADP</keyword>
<accession>A0A9X7VUW7</accession>
<sequence length="397" mass="42800">MTTSITVLGSTGVIGTLTLEVLEGLSEQFHVFALTAGQNMELLAKQIIATRPEYVSVADEAARQRLLTLLPPRTPSVEIGIGTPGLVAAADLPADIVVSAVVGAVGLLPTWAAINRGATIALANKETLVAGGDLIMPEAAKRGAKIVPVDSEHSAIFQCLEARGTGENAVSRLLVTASGGPFRTWHAEELEKVTVADALRHPTWSMGRKITIDSATLMNKGLEVIEAHHLFDAPYDSIEVVVHPQSMIHSMVEFVDGSIVAQLGLPDMRLPIQYALTYPMRHPRNGKRLNFAELSTLTFEAPDFERFPALRLAYAAGRAGGYAPCVLNAANEVAVHAFLAGELPYRAIPKVVEETLQRHAIGHPQSMDDLVEMDVASRLMAQAILQEGRWRDWGSYP</sequence>
<dbReference type="InterPro" id="IPR003821">
    <property type="entry name" value="DXP_reductoisomerase"/>
</dbReference>
<dbReference type="NCBIfam" id="NF009114">
    <property type="entry name" value="PRK12464.1"/>
    <property type="match status" value="1"/>
</dbReference>
<feature type="binding site" evidence="9">
    <location>
        <position position="223"/>
    </location>
    <ligand>
        <name>1-deoxy-D-xylulose 5-phosphate</name>
        <dbReference type="ChEBI" id="CHEBI:57792"/>
    </ligand>
</feature>
<dbReference type="InterPro" id="IPR013644">
    <property type="entry name" value="DXP_reductoisomerase_C"/>
</dbReference>
<dbReference type="RefSeq" id="WP_206654741.1">
    <property type="nucleotide sequence ID" value="NZ_CP071182.1"/>
</dbReference>
<comment type="cofactor">
    <cofactor evidence="9">
        <name>Mg(2+)</name>
        <dbReference type="ChEBI" id="CHEBI:18420"/>
    </cofactor>
    <cofactor evidence="9">
        <name>Mn(2+)</name>
        <dbReference type="ChEBI" id="CHEBI:29035"/>
    </cofactor>
</comment>
<feature type="binding site" evidence="9">
    <location>
        <position position="151"/>
    </location>
    <ligand>
        <name>1-deoxy-D-xylulose 5-phosphate</name>
        <dbReference type="ChEBI" id="CHEBI:57792"/>
    </ligand>
</feature>
<dbReference type="AlphaFoldDB" id="A0A9X7VUW7"/>
<evidence type="ECO:0000259" key="10">
    <source>
        <dbReference type="Pfam" id="PF02670"/>
    </source>
</evidence>
<dbReference type="SUPFAM" id="SSF55347">
    <property type="entry name" value="Glyceraldehyde-3-phosphate dehydrogenase-like, C-terminal domain"/>
    <property type="match status" value="1"/>
</dbReference>
<dbReference type="InterPro" id="IPR036169">
    <property type="entry name" value="DXPR_C_sf"/>
</dbReference>
<feature type="binding site" evidence="9">
    <location>
        <position position="178"/>
    </location>
    <ligand>
        <name>1-deoxy-D-xylulose 5-phosphate</name>
        <dbReference type="ChEBI" id="CHEBI:57792"/>
    </ligand>
</feature>
<dbReference type="SUPFAM" id="SSF51735">
    <property type="entry name" value="NAD(P)-binding Rossmann-fold domains"/>
    <property type="match status" value="1"/>
</dbReference>
<evidence type="ECO:0000256" key="6">
    <source>
        <dbReference type="ARBA" id="ARBA00023211"/>
    </source>
</evidence>
<comment type="function">
    <text evidence="9">Catalyzes the NADPH-dependent rearrangement and reduction of 1-deoxy-D-xylulose-5-phosphate (DXP) to 2-C-methyl-D-erythritol 4-phosphate (MEP).</text>
</comment>
<evidence type="ECO:0000256" key="7">
    <source>
        <dbReference type="ARBA" id="ARBA00023229"/>
    </source>
</evidence>
<dbReference type="GO" id="GO:0030145">
    <property type="term" value="F:manganese ion binding"/>
    <property type="evidence" value="ECO:0007669"/>
    <property type="project" value="TreeGrafter"/>
</dbReference>
<dbReference type="Gene3D" id="1.10.1740.10">
    <property type="match status" value="1"/>
</dbReference>
<keyword evidence="9" id="KW-0460">Magnesium</keyword>
<dbReference type="InterPro" id="IPR026877">
    <property type="entry name" value="DXPR_C"/>
</dbReference>
<dbReference type="PANTHER" id="PTHR30525:SF0">
    <property type="entry name" value="1-DEOXY-D-XYLULOSE 5-PHOSPHATE REDUCTOISOMERASE, CHLOROPLASTIC"/>
    <property type="match status" value="1"/>
</dbReference>
<evidence type="ECO:0000256" key="3">
    <source>
        <dbReference type="ARBA" id="ARBA00022723"/>
    </source>
</evidence>
<comment type="caution">
    <text evidence="9">Lacks conserved residue(s) required for the propagation of feature annotation.</text>
</comment>
<evidence type="ECO:0000256" key="2">
    <source>
        <dbReference type="ARBA" id="ARBA00006825"/>
    </source>
</evidence>
<dbReference type="Pfam" id="PF08436">
    <property type="entry name" value="DXP_redisom_C"/>
    <property type="match status" value="1"/>
</dbReference>
<dbReference type="SUPFAM" id="SSF69055">
    <property type="entry name" value="1-deoxy-D-xylulose-5-phosphate reductoisomerase, C-terminal domain"/>
    <property type="match status" value="1"/>
</dbReference>
<feature type="binding site" evidence="9">
    <location>
        <position position="14"/>
    </location>
    <ligand>
        <name>NADPH</name>
        <dbReference type="ChEBI" id="CHEBI:57783"/>
    </ligand>
</feature>
<evidence type="ECO:0000313" key="13">
    <source>
        <dbReference type="EMBL" id="QSO45370.1"/>
    </source>
</evidence>
<feature type="binding site" evidence="9">
    <location>
        <position position="37"/>
    </location>
    <ligand>
        <name>NADPH</name>
        <dbReference type="ChEBI" id="CHEBI:57783"/>
    </ligand>
</feature>